<reference evidence="3 4" key="1">
    <citation type="submission" date="2019-02" db="EMBL/GenBank/DDBJ databases">
        <title>Deep-cultivation of Planctomycetes and their phenomic and genomic characterization uncovers novel biology.</title>
        <authorList>
            <person name="Wiegand S."/>
            <person name="Jogler M."/>
            <person name="Boedeker C."/>
            <person name="Pinto D."/>
            <person name="Vollmers J."/>
            <person name="Rivas-Marin E."/>
            <person name="Kohn T."/>
            <person name="Peeters S.H."/>
            <person name="Heuer A."/>
            <person name="Rast P."/>
            <person name="Oberbeckmann S."/>
            <person name="Bunk B."/>
            <person name="Jeske O."/>
            <person name="Meyerdierks A."/>
            <person name="Storesund J.E."/>
            <person name="Kallscheuer N."/>
            <person name="Luecker S."/>
            <person name="Lage O.M."/>
            <person name="Pohl T."/>
            <person name="Merkel B.J."/>
            <person name="Hornburger P."/>
            <person name="Mueller R.-W."/>
            <person name="Bruemmer F."/>
            <person name="Labrenz M."/>
            <person name="Spormann A.M."/>
            <person name="Op den Camp H."/>
            <person name="Overmann J."/>
            <person name="Amann R."/>
            <person name="Jetten M.S.M."/>
            <person name="Mascher T."/>
            <person name="Medema M.H."/>
            <person name="Devos D.P."/>
            <person name="Kaster A.-K."/>
            <person name="Ovreas L."/>
            <person name="Rohde M."/>
            <person name="Galperin M.Y."/>
            <person name="Jogler C."/>
        </authorList>
    </citation>
    <scope>NUCLEOTIDE SEQUENCE [LARGE SCALE GENOMIC DNA]</scope>
    <source>
        <strain evidence="3 4">CA12</strain>
    </source>
</reference>
<feature type="domain" description="Retropepsin-like aspartic endopeptidase" evidence="2">
    <location>
        <begin position="67"/>
        <end position="185"/>
    </location>
</feature>
<organism evidence="3 4">
    <name type="scientific">Alienimonas californiensis</name>
    <dbReference type="NCBI Taxonomy" id="2527989"/>
    <lineage>
        <taxon>Bacteria</taxon>
        <taxon>Pseudomonadati</taxon>
        <taxon>Planctomycetota</taxon>
        <taxon>Planctomycetia</taxon>
        <taxon>Planctomycetales</taxon>
        <taxon>Planctomycetaceae</taxon>
        <taxon>Alienimonas</taxon>
    </lineage>
</organism>
<name>A0A517P587_9PLAN</name>
<evidence type="ECO:0000256" key="1">
    <source>
        <dbReference type="SAM" id="MobiDB-lite"/>
    </source>
</evidence>
<proteinExistence type="predicted"/>
<feature type="compositionally biased region" description="Pro residues" evidence="1">
    <location>
        <begin position="1"/>
        <end position="10"/>
    </location>
</feature>
<dbReference type="Proteomes" id="UP000318741">
    <property type="component" value="Chromosome"/>
</dbReference>
<keyword evidence="4" id="KW-1185">Reference proteome</keyword>
<feature type="region of interest" description="Disordered" evidence="1">
    <location>
        <begin position="1"/>
        <end position="40"/>
    </location>
</feature>
<dbReference type="AlphaFoldDB" id="A0A517P587"/>
<dbReference type="KEGG" id="acaf:CA12_06060"/>
<dbReference type="Pfam" id="PF05618">
    <property type="entry name" value="Zn_protease"/>
    <property type="match status" value="1"/>
</dbReference>
<gene>
    <name evidence="3" type="ORF">CA12_06060</name>
</gene>
<dbReference type="PANTHER" id="PTHR38037">
    <property type="entry name" value="ZN_PROTEASE DOMAIN-CONTAINING PROTEIN"/>
    <property type="match status" value="1"/>
</dbReference>
<evidence type="ECO:0000313" key="3">
    <source>
        <dbReference type="EMBL" id="QDT14531.1"/>
    </source>
</evidence>
<evidence type="ECO:0000313" key="4">
    <source>
        <dbReference type="Proteomes" id="UP000318741"/>
    </source>
</evidence>
<dbReference type="Gene3D" id="2.40.70.10">
    <property type="entry name" value="Acid Proteases"/>
    <property type="match status" value="1"/>
</dbReference>
<sequence>MIDPALPPVPAASGPARDPAAAPAATSAARPGAPKPAARPAVGWREWVALPELPADPRQAADPLSSPLLKAKVDTGARTSSVHAFDVEIFERDGVDLVRFTLHPRQKSSKRSVLCEAELLGVREVKSSNGVIQERPVILTHAVVCGKRFPLELTLANRDAMGFRMLLGREALRGRFVVDPAQSYLGGRRPR</sequence>
<dbReference type="SUPFAM" id="SSF50630">
    <property type="entry name" value="Acid proteases"/>
    <property type="match status" value="1"/>
</dbReference>
<accession>A0A517P587</accession>
<feature type="compositionally biased region" description="Low complexity" evidence="1">
    <location>
        <begin position="11"/>
        <end position="40"/>
    </location>
</feature>
<dbReference type="InterPro" id="IPR021109">
    <property type="entry name" value="Peptidase_aspartic_dom_sf"/>
</dbReference>
<evidence type="ECO:0000259" key="2">
    <source>
        <dbReference type="Pfam" id="PF05618"/>
    </source>
</evidence>
<protein>
    <recommendedName>
        <fullName evidence="2">Retropepsin-like aspartic endopeptidase domain-containing protein</fullName>
    </recommendedName>
</protein>
<dbReference type="InterPro" id="IPR008503">
    <property type="entry name" value="Asp_endopeptidase"/>
</dbReference>
<dbReference type="RefSeq" id="WP_145357417.1">
    <property type="nucleotide sequence ID" value="NZ_CP036265.1"/>
</dbReference>
<dbReference type="PANTHER" id="PTHR38037:SF1">
    <property type="entry name" value="ATP-DEPENDENT ZINC PROTEASE DOMAIN-CONTAINING PROTEIN-RELATED"/>
    <property type="match status" value="1"/>
</dbReference>
<dbReference type="OrthoDB" id="9782977at2"/>
<dbReference type="EMBL" id="CP036265">
    <property type="protein sequence ID" value="QDT14531.1"/>
    <property type="molecule type" value="Genomic_DNA"/>
</dbReference>